<accession>A0AAV3TBY3</accession>
<gene>
    <name evidence="3" type="ORF">GCM10009020_29600</name>
</gene>
<dbReference type="InterPro" id="IPR004919">
    <property type="entry name" value="GmrSD_N"/>
</dbReference>
<name>A0AAV3TBY3_9EURY</name>
<dbReference type="PANTHER" id="PTHR37292">
    <property type="entry name" value="VNG6097C"/>
    <property type="match status" value="1"/>
</dbReference>
<feature type="domain" description="GmrSD restriction endonucleases N-terminal" evidence="1">
    <location>
        <begin position="14"/>
        <end position="268"/>
    </location>
</feature>
<evidence type="ECO:0000313" key="3">
    <source>
        <dbReference type="EMBL" id="GAA0679190.1"/>
    </source>
</evidence>
<evidence type="ECO:0000259" key="2">
    <source>
        <dbReference type="Pfam" id="PF07510"/>
    </source>
</evidence>
<comment type="caution">
    <text evidence="3">The sequence shown here is derived from an EMBL/GenBank/DDBJ whole genome shotgun (WGS) entry which is preliminary data.</text>
</comment>
<dbReference type="EMBL" id="BAAADV010000007">
    <property type="protein sequence ID" value="GAA0679190.1"/>
    <property type="molecule type" value="Genomic_DNA"/>
</dbReference>
<dbReference type="AlphaFoldDB" id="A0AAV3TBY3"/>
<proteinExistence type="predicted"/>
<keyword evidence="4" id="KW-1185">Reference proteome</keyword>
<protein>
    <submittedName>
        <fullName evidence="3">DUF262 domain-containing protein</fullName>
    </submittedName>
</protein>
<dbReference type="RefSeq" id="WP_343774831.1">
    <property type="nucleotide sequence ID" value="NZ_BAAADV010000007.1"/>
</dbReference>
<evidence type="ECO:0000259" key="1">
    <source>
        <dbReference type="Pfam" id="PF03235"/>
    </source>
</evidence>
<dbReference type="PANTHER" id="PTHR37292:SF2">
    <property type="entry name" value="DUF262 DOMAIN-CONTAINING PROTEIN"/>
    <property type="match status" value="1"/>
</dbReference>
<sequence>MTQSWSISQAVDRLNHSILLPAIQREFVWGSDQIIRLFDSLMQGYPIGSFLVWHLNGEDANDEMKYQFIQHYIEDSVHPDEPEFEQMRHHNKKIREEDELELPSEQDLILDGQQRLTAFYIGLKGTFTEKRKYAQRKNPDAWNQKRLYLNLLSGDDGPVDDELGLEYEFAFKKPEPANSDGAYWYRVGKVLEIDPADDIMDIAEELDIEDEYRWTAGKTLKKLFDVVHNDDVIQYHEENTSDRERVLDIFIRMNDGGTPLSKSEILLSMATARWGEGDNALDAREQITTFVDNLNNRHSDKSFKFGIDFVLKALLMYGTETIPQYRIGNFSNENLDRMQEVWDGGNFQDSIKRALDLIVEFGLDDRSLTSHNALIPIAYYIYRHDPSLDWTSQTGLEMRRRIHYWLTSALLNGTFNSRPDEVLDDAREAINQTDGEFPLEEIHYKMRGRGKVVGFSEDVLDTLLEETTYRSQKSFLLLSLLHFGETVRRGIEYEQDHIFPRNQLDADKLVEEHGISRVRAEQYEEAKDRIANLQLLTDEENAQKQEMPFHEWITTRTEDYRERHCIPNDDELYQIDNFIEFLDQRETLIRDRITSTFEDFSGT</sequence>
<organism evidence="3 4">
    <name type="scientific">Natronoarchaeum mannanilyticum</name>
    <dbReference type="NCBI Taxonomy" id="926360"/>
    <lineage>
        <taxon>Archaea</taxon>
        <taxon>Methanobacteriati</taxon>
        <taxon>Methanobacteriota</taxon>
        <taxon>Stenosarchaea group</taxon>
        <taxon>Halobacteria</taxon>
        <taxon>Halobacteriales</taxon>
        <taxon>Natronoarchaeaceae</taxon>
    </lineage>
</organism>
<feature type="domain" description="GmrSD restriction endonucleases C-terminal" evidence="2">
    <location>
        <begin position="461"/>
        <end position="577"/>
    </location>
</feature>
<dbReference type="Pfam" id="PF03235">
    <property type="entry name" value="GmrSD_N"/>
    <property type="match status" value="1"/>
</dbReference>
<reference evidence="3 4" key="1">
    <citation type="journal article" date="2019" name="Int. J. Syst. Evol. Microbiol.">
        <title>The Global Catalogue of Microorganisms (GCM) 10K type strain sequencing project: providing services to taxonomists for standard genome sequencing and annotation.</title>
        <authorList>
            <consortium name="The Broad Institute Genomics Platform"/>
            <consortium name="The Broad Institute Genome Sequencing Center for Infectious Disease"/>
            <person name="Wu L."/>
            <person name="Ma J."/>
        </authorList>
    </citation>
    <scope>NUCLEOTIDE SEQUENCE [LARGE SCALE GENOMIC DNA]</scope>
    <source>
        <strain evidence="3 4">JCM 16328</strain>
    </source>
</reference>
<dbReference type="Proteomes" id="UP001500420">
    <property type="component" value="Unassembled WGS sequence"/>
</dbReference>
<dbReference type="Pfam" id="PF07510">
    <property type="entry name" value="GmrSD_C"/>
    <property type="match status" value="1"/>
</dbReference>
<evidence type="ECO:0000313" key="4">
    <source>
        <dbReference type="Proteomes" id="UP001500420"/>
    </source>
</evidence>
<dbReference type="InterPro" id="IPR011089">
    <property type="entry name" value="GmrSD_C"/>
</dbReference>